<organism evidence="4">
    <name type="scientific">Candidatus Kentrum sp. DK</name>
    <dbReference type="NCBI Taxonomy" id="2126562"/>
    <lineage>
        <taxon>Bacteria</taxon>
        <taxon>Pseudomonadati</taxon>
        <taxon>Pseudomonadota</taxon>
        <taxon>Gammaproteobacteria</taxon>
        <taxon>Candidatus Kentrum</taxon>
    </lineage>
</organism>
<keyword evidence="1" id="KW-0238">DNA-binding</keyword>
<feature type="domain" description="DUF4469" evidence="2">
    <location>
        <begin position="137"/>
        <end position="220"/>
    </location>
</feature>
<dbReference type="GO" id="GO:0003677">
    <property type="term" value="F:DNA binding"/>
    <property type="evidence" value="ECO:0007669"/>
    <property type="project" value="UniProtKB-KW"/>
</dbReference>
<name>A0A450SVB8_9GAMM</name>
<evidence type="ECO:0000259" key="2">
    <source>
        <dbReference type="Pfam" id="PF14734"/>
    </source>
</evidence>
<dbReference type="AlphaFoldDB" id="A0A450SVB8"/>
<protein>
    <submittedName>
        <fullName evidence="4">Uncharacterized protein</fullName>
    </submittedName>
</protein>
<dbReference type="Pfam" id="PF14734">
    <property type="entry name" value="DUF4469"/>
    <property type="match status" value="1"/>
</dbReference>
<dbReference type="Gene3D" id="4.10.520.10">
    <property type="entry name" value="IHF-like DNA-binding proteins"/>
    <property type="match status" value="1"/>
</dbReference>
<evidence type="ECO:0000259" key="3">
    <source>
        <dbReference type="Pfam" id="PF14848"/>
    </source>
</evidence>
<accession>A0A450SVB8</accession>
<sequence length="233" mass="25199">MPINYALFENHLTSDPNDYAAQVQFTGSTDLDTIVRRITEQGSTWSESDIKAVLGETIRVCESLLLEGNRVNFGGLCELFPRVSGVFNGVTDNFDSARHRVDVGASPGSRVRKTVRDNAHVAKVEAIRPAPSPLEYVDLGSGEINGALTPGNIGTLNGHRLKFDPTKEDEGIFLIPAGNGAAQKITVVQRNKPGQLVFLIPQIKKGDYVIEVRARLFGGEELRVGSLGATLTV</sequence>
<dbReference type="InterPro" id="IPR027824">
    <property type="entry name" value="DUF4469"/>
</dbReference>
<dbReference type="Gene3D" id="2.70.50.70">
    <property type="match status" value="1"/>
</dbReference>
<evidence type="ECO:0000313" key="4">
    <source>
        <dbReference type="EMBL" id="VFJ57972.1"/>
    </source>
</evidence>
<proteinExistence type="predicted"/>
<reference evidence="4" key="1">
    <citation type="submission" date="2019-02" db="EMBL/GenBank/DDBJ databases">
        <authorList>
            <person name="Gruber-Vodicka R. H."/>
            <person name="Seah K. B. B."/>
        </authorList>
    </citation>
    <scope>NUCLEOTIDE SEQUENCE</scope>
    <source>
        <strain evidence="4">BECK_DK161</strain>
    </source>
</reference>
<feature type="domain" description="Bvu-2165-like IHF-HU-like DNA-binding" evidence="3">
    <location>
        <begin position="4"/>
        <end position="117"/>
    </location>
</feature>
<dbReference type="EMBL" id="CAADEY010000062">
    <property type="protein sequence ID" value="VFJ57972.1"/>
    <property type="molecule type" value="Genomic_DNA"/>
</dbReference>
<gene>
    <name evidence="4" type="ORF">BECKDK2373C_GA0170839_106221</name>
</gene>
<dbReference type="InterPro" id="IPR049893">
    <property type="entry name" value="Bvu_2165-like_IHF-HU-DNA_bdg"/>
</dbReference>
<evidence type="ECO:0000256" key="1">
    <source>
        <dbReference type="ARBA" id="ARBA00023125"/>
    </source>
</evidence>
<dbReference type="InterPro" id="IPR010992">
    <property type="entry name" value="IHF-like_DNA-bd_dom_sf"/>
</dbReference>
<dbReference type="Pfam" id="PF14848">
    <property type="entry name" value="HU-DNA_bdg"/>
    <property type="match status" value="1"/>
</dbReference>